<dbReference type="SUPFAM" id="SSF51338">
    <property type="entry name" value="Composite domain of metallo-dependent hydrolases"/>
    <property type="match status" value="1"/>
</dbReference>
<accession>A0ABY4G510</accession>
<dbReference type="SUPFAM" id="SSF51556">
    <property type="entry name" value="Metallo-dependent hydrolases"/>
    <property type="match status" value="1"/>
</dbReference>
<dbReference type="Gene3D" id="3.10.310.70">
    <property type="match status" value="1"/>
</dbReference>
<dbReference type="InterPro" id="IPR011059">
    <property type="entry name" value="Metal-dep_hydrolase_composite"/>
</dbReference>
<gene>
    <name evidence="3" type="ORF">MUN86_20365</name>
</gene>
<protein>
    <submittedName>
        <fullName evidence="3">Amidohydrolase</fullName>
    </submittedName>
</protein>
<dbReference type="Gene3D" id="3.20.20.140">
    <property type="entry name" value="Metal-dependent hydrolases"/>
    <property type="match status" value="1"/>
</dbReference>
<dbReference type="PANTHER" id="PTHR22642:SF2">
    <property type="entry name" value="PROTEIN LONG AFTER FAR-RED 3"/>
    <property type="match status" value="1"/>
</dbReference>
<evidence type="ECO:0000313" key="4">
    <source>
        <dbReference type="Proteomes" id="UP000830401"/>
    </source>
</evidence>
<dbReference type="PANTHER" id="PTHR22642">
    <property type="entry name" value="IMIDAZOLONEPROPIONASE"/>
    <property type="match status" value="1"/>
</dbReference>
<evidence type="ECO:0000313" key="3">
    <source>
        <dbReference type="EMBL" id="UOQ65851.1"/>
    </source>
</evidence>
<dbReference type="InterPro" id="IPR032466">
    <property type="entry name" value="Metal_Hydrolase"/>
</dbReference>
<keyword evidence="4" id="KW-1185">Reference proteome</keyword>
<dbReference type="InterPro" id="IPR033932">
    <property type="entry name" value="YtcJ-like"/>
</dbReference>
<sequence>MKKLLLGVWGLWLASVAAYSQQQPVDLVLLNGRLFTSDAARPTAQALAIRGERIVAVGTSAEIAKLAGATTRRIDLQGHTVTPGFNDAHNHFSPSPRGEFLTFKSREPTWEEASQAIALAVQKAPVGTWIFGEVGVAVVTNEQVNRAALDQLAPRHPVLLRAYYGHGYIANSLALKQLNIQEQTPDPLGGYFEHTTSGTRQLNGRFWEYAQWQPSRTLTAQAPDSVVLAELRSFSAEAVRLGITSMQLFSFMPFERFRRLLIQAKLPIRVRAIPFSPTTAQQRDLTEVRQLPPLSKQTGKVTVSGIKWVLDGTPYERGAALRQPYQDRPGWTGKLNFSEAEVARMVQESVDFHQQLLIHCAGDRSAEVVLKALESNGPATSWPARRVRIEHGDGLLLPDLLARARALGVVVVQNPSHFGEPELFRQRWGTTMQPLRSLVTAGIPVAIGSDGPLSPFLNIMLASLTPSQPQEALTREQAVQAYTYGSAFAEFAEADKGKLAVGQLADVAVLSQDIFAVPPPELPKTSSILTLVGGQVVYDAKVLK</sequence>
<evidence type="ECO:0000256" key="1">
    <source>
        <dbReference type="SAM" id="SignalP"/>
    </source>
</evidence>
<keyword evidence="1" id="KW-0732">Signal</keyword>
<evidence type="ECO:0000259" key="2">
    <source>
        <dbReference type="Pfam" id="PF07969"/>
    </source>
</evidence>
<name>A0ABY4G510_9BACT</name>
<dbReference type="RefSeq" id="WP_245119832.1">
    <property type="nucleotide sequence ID" value="NZ_CP095061.1"/>
</dbReference>
<organism evidence="3 4">
    <name type="scientific">Hymenobacter volaticus</name>
    <dbReference type="NCBI Taxonomy" id="2932254"/>
    <lineage>
        <taxon>Bacteria</taxon>
        <taxon>Pseudomonadati</taxon>
        <taxon>Bacteroidota</taxon>
        <taxon>Cytophagia</taxon>
        <taxon>Cytophagales</taxon>
        <taxon>Hymenobacteraceae</taxon>
        <taxon>Hymenobacter</taxon>
    </lineage>
</organism>
<dbReference type="Gene3D" id="2.30.40.10">
    <property type="entry name" value="Urease, subunit C, domain 1"/>
    <property type="match status" value="1"/>
</dbReference>
<dbReference type="EMBL" id="CP095061">
    <property type="protein sequence ID" value="UOQ65851.1"/>
    <property type="molecule type" value="Genomic_DNA"/>
</dbReference>
<dbReference type="Proteomes" id="UP000830401">
    <property type="component" value="Chromosome"/>
</dbReference>
<feature type="signal peptide" evidence="1">
    <location>
        <begin position="1"/>
        <end position="20"/>
    </location>
</feature>
<dbReference type="Pfam" id="PF07969">
    <property type="entry name" value="Amidohydro_3"/>
    <property type="match status" value="1"/>
</dbReference>
<proteinExistence type="predicted"/>
<feature type="domain" description="Amidohydrolase 3" evidence="2">
    <location>
        <begin position="74"/>
        <end position="538"/>
    </location>
</feature>
<dbReference type="CDD" id="cd01300">
    <property type="entry name" value="YtcJ_like"/>
    <property type="match status" value="1"/>
</dbReference>
<dbReference type="InterPro" id="IPR013108">
    <property type="entry name" value="Amidohydro_3"/>
</dbReference>
<feature type="chain" id="PRO_5046446682" evidence="1">
    <location>
        <begin position="21"/>
        <end position="544"/>
    </location>
</feature>
<reference evidence="3" key="1">
    <citation type="submission" date="2022-04" db="EMBL/GenBank/DDBJ databases">
        <title>Hymenobacter sp. isolated from the air.</title>
        <authorList>
            <person name="Won M."/>
            <person name="Lee C.-M."/>
            <person name="Woen H.-Y."/>
            <person name="Kwon S.-W."/>
        </authorList>
    </citation>
    <scope>NUCLEOTIDE SEQUENCE</scope>
    <source>
        <strain evidence="3">5420S-77</strain>
    </source>
</reference>